<feature type="compositionally biased region" description="Polar residues" evidence="1">
    <location>
        <begin position="1"/>
        <end position="22"/>
    </location>
</feature>
<dbReference type="Proteomes" id="UP000001982">
    <property type="component" value="Chromosome"/>
</dbReference>
<proteinExistence type="predicted"/>
<accession>Q12KX1</accession>
<protein>
    <submittedName>
        <fullName evidence="2">Transcriptional regulator, putative</fullName>
    </submittedName>
</protein>
<reference evidence="2 3" key="1">
    <citation type="submission" date="2006-03" db="EMBL/GenBank/DDBJ databases">
        <title>Complete sequence of Shewanella denitrificans OS217.</title>
        <authorList>
            <consortium name="US DOE Joint Genome Institute"/>
            <person name="Copeland A."/>
            <person name="Lucas S."/>
            <person name="Lapidus A."/>
            <person name="Barry K."/>
            <person name="Detter J.C."/>
            <person name="Glavina del Rio T."/>
            <person name="Hammon N."/>
            <person name="Israni S."/>
            <person name="Dalin E."/>
            <person name="Tice H."/>
            <person name="Pitluck S."/>
            <person name="Brettin T."/>
            <person name="Bruce D."/>
            <person name="Han C."/>
            <person name="Tapia R."/>
            <person name="Gilna P."/>
            <person name="Kiss H."/>
            <person name="Schmutz J."/>
            <person name="Larimer F."/>
            <person name="Land M."/>
            <person name="Hauser L."/>
            <person name="Kyrpides N."/>
            <person name="Lykidis A."/>
            <person name="Richardson P."/>
        </authorList>
    </citation>
    <scope>NUCLEOTIDE SEQUENCE [LARGE SCALE GENOMIC DNA]</scope>
    <source>
        <strain evidence="3">OS217 / ATCC BAA-1090 / DSM 15013</strain>
    </source>
</reference>
<dbReference type="RefSeq" id="WP_011497056.1">
    <property type="nucleotide sequence ID" value="NC_007954.1"/>
</dbReference>
<organism evidence="2 3">
    <name type="scientific">Shewanella denitrificans (strain OS217 / ATCC BAA-1090 / DSM 15013)</name>
    <dbReference type="NCBI Taxonomy" id="318161"/>
    <lineage>
        <taxon>Bacteria</taxon>
        <taxon>Pseudomonadati</taxon>
        <taxon>Pseudomonadota</taxon>
        <taxon>Gammaproteobacteria</taxon>
        <taxon>Alteromonadales</taxon>
        <taxon>Shewanellaceae</taxon>
        <taxon>Shewanella</taxon>
    </lineage>
</organism>
<dbReference type="SUPFAM" id="SSF46689">
    <property type="entry name" value="Homeodomain-like"/>
    <property type="match status" value="1"/>
</dbReference>
<dbReference type="eggNOG" id="COG2801">
    <property type="taxonomic scope" value="Bacteria"/>
</dbReference>
<dbReference type="AlphaFoldDB" id="Q12KX1"/>
<dbReference type="STRING" id="318161.Sden_2626"/>
<evidence type="ECO:0000313" key="2">
    <source>
        <dbReference type="EMBL" id="ABE55905.1"/>
    </source>
</evidence>
<dbReference type="HOGENOM" id="CLU_962769_0_0_6"/>
<dbReference type="InterPro" id="IPR009057">
    <property type="entry name" value="Homeodomain-like_sf"/>
</dbReference>
<dbReference type="KEGG" id="sdn:Sden_2626"/>
<evidence type="ECO:0000256" key="1">
    <source>
        <dbReference type="SAM" id="MobiDB-lite"/>
    </source>
</evidence>
<feature type="compositionally biased region" description="Basic residues" evidence="1">
    <location>
        <begin position="49"/>
        <end position="69"/>
    </location>
</feature>
<dbReference type="EMBL" id="CP000302">
    <property type="protein sequence ID" value="ABE55905.1"/>
    <property type="molecule type" value="Genomic_DNA"/>
</dbReference>
<feature type="region of interest" description="Disordered" evidence="1">
    <location>
        <begin position="1"/>
        <end position="73"/>
    </location>
</feature>
<name>Q12KX1_SHEDO</name>
<keyword evidence="3" id="KW-1185">Reference proteome</keyword>
<gene>
    <name evidence="2" type="ordered locus">Sden_2626</name>
</gene>
<evidence type="ECO:0000313" key="3">
    <source>
        <dbReference type="Proteomes" id="UP000001982"/>
    </source>
</evidence>
<feature type="compositionally biased region" description="Low complexity" evidence="1">
    <location>
        <begin position="23"/>
        <end position="48"/>
    </location>
</feature>
<sequence length="336" mass="37435">MTSSASTSTKANDAVQTRGNRASTKQTSTKQTSEVQTSIKAKASAKASAKAKLKPLTHKKPSASQKRHSNATTTPEMRAFIQSSPMSVAELAKILNISEATVRKWRKRDSIDNSPNTPHKLNTTLSPMEEYVMLGLRYQLKMPLDRLLQVTQEFINPNVSRSGLARCLKRFGVSKLDEFDSPYVPEKFFNQLPVIQGTDVQTYTLDPKTLAETLSLPSPDPDNVVQVVSLSIPPKLTEQQNYSVLLGVDFKTDWVYLDVYKDSHTQATNRYMAHVLKHGPFHLRKLLVKNYHSFLARFPGASMAANPASPHKSATHLHQVTDTQLPNGDSHEPIQE</sequence>